<name>A0A0G0MDF7_9BACT</name>
<dbReference type="STRING" id="1618574.UT24_C0038G0017"/>
<evidence type="ECO:0000313" key="1">
    <source>
        <dbReference type="EMBL" id="KKQ98370.1"/>
    </source>
</evidence>
<proteinExistence type="predicted"/>
<dbReference type="AlphaFoldDB" id="A0A0G0MDF7"/>
<dbReference type="EMBL" id="LBWB01000038">
    <property type="protein sequence ID" value="KKQ98370.1"/>
    <property type="molecule type" value="Genomic_DNA"/>
</dbReference>
<protein>
    <submittedName>
        <fullName evidence="1">Uncharacterized protein</fullName>
    </submittedName>
</protein>
<organism evidence="1 2">
    <name type="scientific">Candidatus Woesebacteria bacterium GW2011_GWB1_39_12</name>
    <dbReference type="NCBI Taxonomy" id="1618574"/>
    <lineage>
        <taxon>Bacteria</taxon>
        <taxon>Candidatus Woeseibacteriota</taxon>
    </lineage>
</organism>
<accession>A0A0G0MDF7</accession>
<gene>
    <name evidence="1" type="ORF">UT24_C0038G0017</name>
</gene>
<evidence type="ECO:0000313" key="2">
    <source>
        <dbReference type="Proteomes" id="UP000033881"/>
    </source>
</evidence>
<reference evidence="1 2" key="1">
    <citation type="journal article" date="2015" name="Nature">
        <title>rRNA introns, odd ribosomes, and small enigmatic genomes across a large radiation of phyla.</title>
        <authorList>
            <person name="Brown C.T."/>
            <person name="Hug L.A."/>
            <person name="Thomas B.C."/>
            <person name="Sharon I."/>
            <person name="Castelle C.J."/>
            <person name="Singh A."/>
            <person name="Wilkins M.J."/>
            <person name="Williams K.H."/>
            <person name="Banfield J.F."/>
        </authorList>
    </citation>
    <scope>NUCLEOTIDE SEQUENCE [LARGE SCALE GENOMIC DNA]</scope>
</reference>
<comment type="caution">
    <text evidence="1">The sequence shown here is derived from an EMBL/GenBank/DDBJ whole genome shotgun (WGS) entry which is preliminary data.</text>
</comment>
<dbReference type="Proteomes" id="UP000033881">
    <property type="component" value="Unassembled WGS sequence"/>
</dbReference>
<sequence length="119" mass="13926">MTTKCNIFDCESFVACYFYHLIEIKDDVKLLTEWEVLCSRWILYGPTDVVYNKMYAAAHMVAKDEMLKIYKKLDESGYKETNPDIEKFRRIAKNSIDSFDKMVNDMKGVVETGTAKKKK</sequence>